<comment type="caution">
    <text evidence="2">The sequence shown here is derived from an EMBL/GenBank/DDBJ whole genome shotgun (WGS) entry which is preliminary data.</text>
</comment>
<keyword evidence="3" id="KW-1185">Reference proteome</keyword>
<protein>
    <submittedName>
        <fullName evidence="2">Uncharacterized protein</fullName>
    </submittedName>
</protein>
<evidence type="ECO:0000313" key="2">
    <source>
        <dbReference type="EMBL" id="EEQ08625.1"/>
    </source>
</evidence>
<keyword evidence="1" id="KW-0812">Transmembrane</keyword>
<keyword evidence="1" id="KW-0472">Membrane</keyword>
<accession>A0ABM9Y4H4</accession>
<organism evidence="2 3">
    <name type="scientific">Yersinia mollaretii (strain ATCC 43969 / DSM 18520 / CIP 103324 / CNY 7263 / WAIP 204)</name>
    <dbReference type="NCBI Taxonomy" id="349967"/>
    <lineage>
        <taxon>Bacteria</taxon>
        <taxon>Pseudomonadati</taxon>
        <taxon>Pseudomonadota</taxon>
        <taxon>Gammaproteobacteria</taxon>
        <taxon>Enterobacterales</taxon>
        <taxon>Yersiniaceae</taxon>
        <taxon>Yersinia</taxon>
    </lineage>
</organism>
<reference evidence="2" key="1">
    <citation type="submission" date="2008-12" db="EMBL/GenBank/DDBJ databases">
        <title>Annotation of the Yersinia mollaretii ATCC 43969 genome.</title>
        <authorList>
            <person name="Read T.D."/>
            <person name="Akmal A."/>
            <person name="Bishop-Lilly K."/>
            <person name="Chen P.E."/>
            <person name="Cook C."/>
            <person name="Kiley M.P."/>
            <person name="Lentz S."/>
            <person name="Mateczun A."/>
            <person name="Nagarajan N."/>
            <person name="Nolan N."/>
            <person name="Osborne B.I."/>
            <person name="Pop M."/>
            <person name="Sozhamannan S."/>
            <person name="Stewart A.C."/>
            <person name="Sulakvelidze A."/>
            <person name="Thomason B."/>
            <person name="Willner K."/>
            <person name="Zwick M.E."/>
        </authorList>
    </citation>
    <scope>NUCLEOTIDE SEQUENCE [LARGE SCALE GENOMIC DNA]</scope>
    <source>
        <strain evidence="2">ATCC 43969</strain>
    </source>
</reference>
<feature type="transmembrane region" description="Helical" evidence="1">
    <location>
        <begin position="12"/>
        <end position="31"/>
    </location>
</feature>
<dbReference type="Proteomes" id="UP000003027">
    <property type="component" value="Unassembled WGS sequence"/>
</dbReference>
<keyword evidence="1" id="KW-1133">Transmembrane helix</keyword>
<sequence>MGEEVTHNFLSFLLFKVALGIAYQIGFWLMFDLIGSDQVSVDIGSMFT</sequence>
<evidence type="ECO:0000256" key="1">
    <source>
        <dbReference type="SAM" id="Phobius"/>
    </source>
</evidence>
<dbReference type="EMBL" id="AALD02000084">
    <property type="protein sequence ID" value="EEQ08625.1"/>
    <property type="molecule type" value="Genomic_DNA"/>
</dbReference>
<evidence type="ECO:0000313" key="3">
    <source>
        <dbReference type="Proteomes" id="UP000003027"/>
    </source>
</evidence>
<name>A0ABM9Y4H4_YERMW</name>
<proteinExistence type="predicted"/>
<gene>
    <name evidence="2" type="ORF">ymoll0001_40600</name>
</gene>